<evidence type="ECO:0000313" key="2">
    <source>
        <dbReference type="Proteomes" id="UP000033772"/>
    </source>
</evidence>
<dbReference type="RefSeq" id="WP_045550932.1">
    <property type="nucleotide sequence ID" value="NZ_JZDQ02000064.1"/>
</dbReference>
<name>A0A1J4MY37_9ACTN</name>
<dbReference type="Proteomes" id="UP000033772">
    <property type="component" value="Unassembled WGS sequence"/>
</dbReference>
<protein>
    <recommendedName>
        <fullName evidence="3">HEPN domain-containing protein</fullName>
    </recommendedName>
</protein>
<gene>
    <name evidence="1" type="ORF">UG56_027060</name>
</gene>
<accession>A0A1J4MY37</accession>
<reference evidence="1" key="1">
    <citation type="submission" date="2016-10" db="EMBL/GenBank/DDBJ databases">
        <title>Draft Genome Sequence of Nocardioides luteus Strain BAFB, an Alkane-Degrading Bacterium Isolated from JP-7 Polluted Soil.</title>
        <authorList>
            <person name="Brown L."/>
            <person name="Ruiz O.N."/>
            <person name="Gunasekera T."/>
        </authorList>
    </citation>
    <scope>NUCLEOTIDE SEQUENCE [LARGE SCALE GENOMIC DNA]</scope>
    <source>
        <strain evidence="1">BAFB</strain>
    </source>
</reference>
<comment type="caution">
    <text evidence="1">The sequence shown here is derived from an EMBL/GenBank/DDBJ whole genome shotgun (WGS) entry which is preliminary data.</text>
</comment>
<sequence length="150" mass="15809">MALPLTPAQQKAVDALVRSGALRAVRPDEKKARAFLAGAESALADVPNVTRTENRYNLAYKAAHDVGEAVLAGYGYKTTYGAGGHVKVGRFLAAVFDTPPPRDAAIHYDVMRLDRNANNYLGKPVTIAAADAAAAAARTLYDAAVERLAG</sequence>
<evidence type="ECO:0008006" key="3">
    <source>
        <dbReference type="Google" id="ProtNLM"/>
    </source>
</evidence>
<proteinExistence type="predicted"/>
<organism evidence="1 2">
    <name type="scientific">Nocardioides luteus</name>
    <dbReference type="NCBI Taxonomy" id="1844"/>
    <lineage>
        <taxon>Bacteria</taxon>
        <taxon>Bacillati</taxon>
        <taxon>Actinomycetota</taxon>
        <taxon>Actinomycetes</taxon>
        <taxon>Propionibacteriales</taxon>
        <taxon>Nocardioidaceae</taxon>
        <taxon>Nocardioides</taxon>
    </lineage>
</organism>
<dbReference type="AlphaFoldDB" id="A0A1J4MY37"/>
<dbReference type="OrthoDB" id="5188287at2"/>
<keyword evidence="2" id="KW-1185">Reference proteome</keyword>
<dbReference type="STRING" id="1844.UG56_027060"/>
<dbReference type="EMBL" id="JZDQ02000064">
    <property type="protein sequence ID" value="OIJ23607.1"/>
    <property type="molecule type" value="Genomic_DNA"/>
</dbReference>
<evidence type="ECO:0000313" key="1">
    <source>
        <dbReference type="EMBL" id="OIJ23607.1"/>
    </source>
</evidence>